<accession>A0A0G3D1K9</accession>
<dbReference type="InterPro" id="IPR011664">
    <property type="entry name" value="Abi_system_AbiD/AbiF-like"/>
</dbReference>
<reference evidence="4" key="4">
    <citation type="submission" date="2021-03" db="EMBL/GenBank/DDBJ databases">
        <title>Complete genome sequencing of Acinetobacter baumannii.</title>
        <authorList>
            <person name="Yadav B."/>
            <person name="Makwana N."/>
            <person name="Kharat A.S."/>
            <person name="Veeraraghavan B."/>
            <person name="Vijayakumar S."/>
            <person name="Priya M."/>
        </authorList>
    </citation>
    <scope>NUCLEOTIDE SEQUENCE</scope>
    <source>
        <strain evidence="4">KSK6</strain>
    </source>
</reference>
<keyword evidence="2" id="KW-0378">Hydrolase</keyword>
<evidence type="ECO:0000313" key="3">
    <source>
        <dbReference type="EMBL" id="PQL81544.1"/>
    </source>
</evidence>
<dbReference type="EMBL" id="VMBB01000013">
    <property type="protein sequence ID" value="MDR8260866.1"/>
    <property type="molecule type" value="Genomic_DNA"/>
</dbReference>
<dbReference type="EMBL" id="LYKI01000003">
    <property type="protein sequence ID" value="OIG74996.1"/>
    <property type="molecule type" value="Genomic_DNA"/>
</dbReference>
<reference evidence="2 5" key="1">
    <citation type="submission" date="2016-05" db="EMBL/GenBank/DDBJ databases">
        <title>The evolution of Acinetobacter baumannii in vivo.</title>
        <authorList>
            <person name="Hua X."/>
            <person name="Yu Y."/>
        </authorList>
    </citation>
    <scope>NUCLEOTIDE SEQUENCE [LARGE SCALE GENOMIC DNA]</scope>
    <source>
        <strain evidence="2 5">XH647</strain>
    </source>
</reference>
<dbReference type="AlphaFoldDB" id="A0A0G3D1K9"/>
<name>A0A0G3D1K9_ACIBA</name>
<dbReference type="Proteomes" id="UP000233757">
    <property type="component" value="Unassembled WGS sequence"/>
</dbReference>
<organism evidence="2 5">
    <name type="scientific">Acinetobacter baumannii</name>
    <dbReference type="NCBI Taxonomy" id="470"/>
    <lineage>
        <taxon>Bacteria</taxon>
        <taxon>Pseudomonadati</taxon>
        <taxon>Pseudomonadota</taxon>
        <taxon>Gammaproteobacteria</taxon>
        <taxon>Moraxellales</taxon>
        <taxon>Moraxellaceae</taxon>
        <taxon>Acinetobacter</taxon>
        <taxon>Acinetobacter calcoaceticus/baumannii complex</taxon>
    </lineage>
</organism>
<dbReference type="GO" id="GO:0006508">
    <property type="term" value="P:proteolysis"/>
    <property type="evidence" value="ECO:0007669"/>
    <property type="project" value="UniProtKB-KW"/>
</dbReference>
<evidence type="ECO:0000313" key="6">
    <source>
        <dbReference type="Proteomes" id="UP000233757"/>
    </source>
</evidence>
<evidence type="ECO:0000313" key="2">
    <source>
        <dbReference type="EMBL" id="OIG74996.1"/>
    </source>
</evidence>
<evidence type="ECO:0000313" key="4">
    <source>
        <dbReference type="EMBL" id="QTK42380.1"/>
    </source>
</evidence>
<dbReference type="EMBL" id="PHJU02000033">
    <property type="protein sequence ID" value="PQL81544.1"/>
    <property type="molecule type" value="Genomic_DNA"/>
</dbReference>
<dbReference type="PATRIC" id="fig|470.1320.peg.183"/>
<dbReference type="Pfam" id="PF07751">
    <property type="entry name" value="Abi_2"/>
    <property type="match status" value="1"/>
</dbReference>
<protein>
    <submittedName>
        <fullName evidence="1">Abi family protein</fullName>
    </submittedName>
    <submittedName>
        <fullName evidence="2">CAAX protease</fullName>
    </submittedName>
</protein>
<gene>
    <name evidence="2" type="ORF">A7M90_12730</name>
    <name evidence="3" type="ORF">CV954_015180</name>
    <name evidence="1" type="ORF">FPK87_10355</name>
    <name evidence="4" type="ORF">J6E47_13245</name>
</gene>
<dbReference type="Proteomes" id="UP000179937">
    <property type="component" value="Unassembled WGS sequence"/>
</dbReference>
<evidence type="ECO:0000313" key="5">
    <source>
        <dbReference type="Proteomes" id="UP000179937"/>
    </source>
</evidence>
<proteinExistence type="predicted"/>
<dbReference type="RefSeq" id="WP_000842717.1">
    <property type="nucleotide sequence ID" value="NZ_AP031577.1"/>
</dbReference>
<reference evidence="1" key="3">
    <citation type="submission" date="2019-07" db="EMBL/GenBank/DDBJ databases">
        <title>Biological characteristics of mucoid Acinetobacter baumannii from a general hospital in China.</title>
        <authorList>
            <person name="Hua X."/>
            <person name="Yu Y."/>
        </authorList>
    </citation>
    <scope>NUCLEOTIDE SEQUENCE [LARGE SCALE GENOMIC DNA]</scope>
    <source>
        <strain evidence="1">N41</strain>
    </source>
</reference>
<dbReference type="EMBL" id="CP072270">
    <property type="protein sequence ID" value="QTK42380.1"/>
    <property type="molecule type" value="Genomic_DNA"/>
</dbReference>
<reference evidence="3 6" key="2">
    <citation type="submission" date="2018-02" db="EMBL/GenBank/DDBJ databases">
        <title>Acinetobacter baumanii whole genome sequence.</title>
        <authorList>
            <person name="Qasim Z.J."/>
        </authorList>
    </citation>
    <scope>NUCLEOTIDE SEQUENCE [LARGE SCALE GENOMIC DNA]</scope>
    <source>
        <strain evidence="3 6">ZQ8</strain>
    </source>
</reference>
<evidence type="ECO:0000313" key="1">
    <source>
        <dbReference type="EMBL" id="MDR8260866.1"/>
    </source>
</evidence>
<sequence length="314" mass="37375">MKSSNISNTVDLLSSDRLKSYKLYFNLKNNEECIGVYLWNDALSTAFFKLLSIFEVAFRNMVHKELSYLYFSHKNQGHIHDNDWYMYLMDQNILNLETQKILKKMTHRKKKVNGITTLVPKTQNIPTPGKVIANQTFGFWIKLIELHPSIDWPEVFFKGFKDHFAVNKSYWDTNAIDDLIIRLRQVLSLRNRIAHHEPLWKFTEILHEKSKVVIYESATTPSESISRMLTLNHRLCRLIGWISKDRRDDYLSSSYKRHFDWFCQESTIEIYKNYSYMRELPLSRAKREFRRLLKISCLIEIKHQHGGIVISRGF</sequence>
<keyword evidence="2" id="KW-0645">Protease</keyword>
<dbReference type="GO" id="GO:0008233">
    <property type="term" value="F:peptidase activity"/>
    <property type="evidence" value="ECO:0007669"/>
    <property type="project" value="UniProtKB-KW"/>
</dbReference>
<dbReference type="Proteomes" id="UP000664966">
    <property type="component" value="Chromosome"/>
</dbReference>